<evidence type="ECO:0000256" key="3">
    <source>
        <dbReference type="ARBA" id="ARBA00023242"/>
    </source>
</evidence>
<organism evidence="6 7">
    <name type="scientific">Triparma retinervis</name>
    <dbReference type="NCBI Taxonomy" id="2557542"/>
    <lineage>
        <taxon>Eukaryota</taxon>
        <taxon>Sar</taxon>
        <taxon>Stramenopiles</taxon>
        <taxon>Ochrophyta</taxon>
        <taxon>Bolidophyceae</taxon>
        <taxon>Parmales</taxon>
        <taxon>Triparmaceae</taxon>
        <taxon>Triparma</taxon>
    </lineage>
</organism>
<evidence type="ECO:0000313" key="6">
    <source>
        <dbReference type="EMBL" id="GMH69981.1"/>
    </source>
</evidence>
<dbReference type="OrthoDB" id="116827at2759"/>
<dbReference type="InterPro" id="IPR016818">
    <property type="entry name" value="NOSIP"/>
</dbReference>
<proteinExistence type="inferred from homology"/>
<dbReference type="GO" id="GO:0005634">
    <property type="term" value="C:nucleus"/>
    <property type="evidence" value="ECO:0007669"/>
    <property type="project" value="UniProtKB-SubCell"/>
</dbReference>
<dbReference type="EMBL" id="BRXZ01001389">
    <property type="protein sequence ID" value="GMH69981.1"/>
    <property type="molecule type" value="Genomic_DNA"/>
</dbReference>
<feature type="region of interest" description="Disordered" evidence="4">
    <location>
        <begin position="1"/>
        <end position="23"/>
    </location>
</feature>
<dbReference type="Gene3D" id="3.30.40.10">
    <property type="entry name" value="Zinc/RING finger domain, C3HC4 (zinc finger)"/>
    <property type="match status" value="1"/>
</dbReference>
<dbReference type="AlphaFoldDB" id="A0A9W7AC50"/>
<evidence type="ECO:0000256" key="4">
    <source>
        <dbReference type="SAM" id="MobiDB-lite"/>
    </source>
</evidence>
<comment type="subcellular location">
    <subcellularLocation>
        <location evidence="1">Nucleus</location>
    </subcellularLocation>
</comment>
<comment type="caution">
    <text evidence="6">The sequence shown here is derived from an EMBL/GenBank/DDBJ whole genome shotgun (WGS) entry which is preliminary data.</text>
</comment>
<dbReference type="InterPro" id="IPR031790">
    <property type="entry name" value="Znf-NOSIP"/>
</dbReference>
<dbReference type="Pfam" id="PF15906">
    <property type="entry name" value="zf-NOSIP"/>
    <property type="match status" value="1"/>
</dbReference>
<feature type="compositionally biased region" description="Basic and acidic residues" evidence="4">
    <location>
        <begin position="95"/>
        <end position="108"/>
    </location>
</feature>
<evidence type="ECO:0000259" key="5">
    <source>
        <dbReference type="Pfam" id="PF15906"/>
    </source>
</evidence>
<dbReference type="PANTHER" id="PTHR13063:SF10">
    <property type="entry name" value="NITRIC OXIDE SYNTHASE-INTERACTING PROTEIN"/>
    <property type="match status" value="1"/>
</dbReference>
<dbReference type="Proteomes" id="UP001165082">
    <property type="component" value="Unassembled WGS sequence"/>
</dbReference>
<evidence type="ECO:0000313" key="7">
    <source>
        <dbReference type="Proteomes" id="UP001165082"/>
    </source>
</evidence>
<gene>
    <name evidence="6" type="ORF">TrRE_jg9960</name>
</gene>
<evidence type="ECO:0000256" key="2">
    <source>
        <dbReference type="ARBA" id="ARBA00008126"/>
    </source>
</evidence>
<name>A0A9W7AC50_9STRA</name>
<dbReference type="InterPro" id="IPR013083">
    <property type="entry name" value="Znf_RING/FYVE/PHD"/>
</dbReference>
<feature type="region of interest" description="Disordered" evidence="4">
    <location>
        <begin position="171"/>
        <end position="190"/>
    </location>
</feature>
<keyword evidence="3" id="KW-0539">Nucleus</keyword>
<accession>A0A9W7AC50</accession>
<dbReference type="PANTHER" id="PTHR13063">
    <property type="entry name" value="ENOS INTERACTING PROTEIN"/>
    <property type="match status" value="1"/>
</dbReference>
<feature type="domain" description="Nitric oxide synthase-interacting protein zinc-finger" evidence="5">
    <location>
        <begin position="14"/>
        <end position="74"/>
    </location>
</feature>
<evidence type="ECO:0000256" key="1">
    <source>
        <dbReference type="ARBA" id="ARBA00004123"/>
    </source>
</evidence>
<sequence length="294" mass="32368">MTRKSKQRGGHNPFTYQESHDTLNEYGTQKARIGTDSQLSFGHCALSLTPIADGVVSPSGTLYERSAAVEYLVKENAKLSEWKAKFERQCEEDQRLEEQGKRDEKEGKISTFAGKQSGLNATSAESLVEKHSAARLGKLKAEGYDVSTDKEKKNSLKRTSYWLSDWTPDAGAKRVTAPPKRPSSPFSGRPLRLKDLKSVELKRESDSSAATGSDVVFVCAVSGKRLTTQEAVAITKTGTVMLKSNYEEFAKKDMVDPIKGIKFKEKDVVELRKSATGYAGSGKVEAEIYTPTIL</sequence>
<dbReference type="GO" id="GO:0061630">
    <property type="term" value="F:ubiquitin protein ligase activity"/>
    <property type="evidence" value="ECO:0007669"/>
    <property type="project" value="InterPro"/>
</dbReference>
<comment type="similarity">
    <text evidence="2">Belongs to the NOSIP family.</text>
</comment>
<reference evidence="6" key="1">
    <citation type="submission" date="2022-07" db="EMBL/GenBank/DDBJ databases">
        <title>Genome analysis of Parmales, a sister group of diatoms, reveals the evolutionary specialization of diatoms from phago-mixotrophs to photoautotrophs.</title>
        <authorList>
            <person name="Ban H."/>
            <person name="Sato S."/>
            <person name="Yoshikawa S."/>
            <person name="Kazumasa Y."/>
            <person name="Nakamura Y."/>
            <person name="Ichinomiya M."/>
            <person name="Saitoh K."/>
            <person name="Sato N."/>
            <person name="Blanc-Mathieu R."/>
            <person name="Endo H."/>
            <person name="Kuwata A."/>
            <person name="Ogata H."/>
        </authorList>
    </citation>
    <scope>NUCLEOTIDE SEQUENCE</scope>
</reference>
<protein>
    <recommendedName>
        <fullName evidence="5">Nitric oxide synthase-interacting protein zinc-finger domain-containing protein</fullName>
    </recommendedName>
</protein>
<keyword evidence="7" id="KW-1185">Reference proteome</keyword>
<feature type="region of interest" description="Disordered" evidence="4">
    <location>
        <begin position="95"/>
        <end position="115"/>
    </location>
</feature>